<dbReference type="InterPro" id="IPR023631">
    <property type="entry name" value="Amidase_dom"/>
</dbReference>
<feature type="domain" description="Amidase" evidence="1">
    <location>
        <begin position="25"/>
        <end position="112"/>
    </location>
</feature>
<dbReference type="InterPro" id="IPR036928">
    <property type="entry name" value="AS_sf"/>
</dbReference>
<protein>
    <submittedName>
        <fullName evidence="2">Amidase 1</fullName>
    </submittedName>
</protein>
<organism evidence="2 3">
    <name type="scientific">Geodia barretti</name>
    <name type="common">Barrett's horny sponge</name>
    <dbReference type="NCBI Taxonomy" id="519541"/>
    <lineage>
        <taxon>Eukaryota</taxon>
        <taxon>Metazoa</taxon>
        <taxon>Porifera</taxon>
        <taxon>Demospongiae</taxon>
        <taxon>Heteroscleromorpha</taxon>
        <taxon>Tetractinellida</taxon>
        <taxon>Astrophorina</taxon>
        <taxon>Geodiidae</taxon>
        <taxon>Geodia</taxon>
    </lineage>
</organism>
<accession>A0AA35QYZ7</accession>
<comment type="caution">
    <text evidence="2">The sequence shown here is derived from an EMBL/GenBank/DDBJ whole genome shotgun (WGS) entry which is preliminary data.</text>
</comment>
<dbReference type="SUPFAM" id="SSF75304">
    <property type="entry name" value="Amidase signature (AS) enzymes"/>
    <property type="match status" value="1"/>
</dbReference>
<dbReference type="AlphaFoldDB" id="A0AA35QYZ7"/>
<dbReference type="PANTHER" id="PTHR46310">
    <property type="entry name" value="AMIDASE 1"/>
    <property type="match status" value="1"/>
</dbReference>
<evidence type="ECO:0000313" key="2">
    <source>
        <dbReference type="EMBL" id="CAI7997525.1"/>
    </source>
</evidence>
<dbReference type="EMBL" id="CASHTH010000317">
    <property type="protein sequence ID" value="CAI7997525.1"/>
    <property type="molecule type" value="Genomic_DNA"/>
</dbReference>
<gene>
    <name evidence="2" type="ORF">GBAR_LOCUS2174</name>
</gene>
<dbReference type="PANTHER" id="PTHR46310:SF7">
    <property type="entry name" value="AMIDASE 1"/>
    <property type="match status" value="1"/>
</dbReference>
<evidence type="ECO:0000259" key="1">
    <source>
        <dbReference type="Pfam" id="PF01425"/>
    </source>
</evidence>
<dbReference type="Pfam" id="PF01425">
    <property type="entry name" value="Amidase"/>
    <property type="match status" value="3"/>
</dbReference>
<keyword evidence="3" id="KW-1185">Reference proteome</keyword>
<dbReference type="Proteomes" id="UP001174909">
    <property type="component" value="Unassembled WGS sequence"/>
</dbReference>
<proteinExistence type="predicted"/>
<name>A0AA35QYZ7_GEOBA</name>
<dbReference type="Gene3D" id="3.90.1300.10">
    <property type="entry name" value="Amidase signature (AS) domain"/>
    <property type="match status" value="1"/>
</dbReference>
<evidence type="ECO:0000313" key="3">
    <source>
        <dbReference type="Proteomes" id="UP001174909"/>
    </source>
</evidence>
<sequence length="379" mass="40236">MIQNPHPNRDALNAFCSDDDTHLPGGDGPLSGLTFASKDIFDVAGHITTGGNPAWKATHAPAEANAWVVQQLVDAGAELAGKTITDELTRGIFGENVHYGTPVNPRARDGCPAGLPAGGSVRVPASFCGLYGLRPTHGRIPRTGMMLQAPSYDTIGWFARDAETFGQVGKVLLASSGSPGVPLHLIIAEDAFELAESDTRSALMAAVEEIGSLFDSVTTVRLSLTSLTDWSNQQQVLQSREAWESVREWIDRVNPAFSFEVSDRYVLARSVTDEQVAAAQLRREEIVARMNEVFQGGEKVVCLPTTISPAPPTGQAVSQRHELRLRNSAITSIAGNTGRPQISLPLVEVGGLPVGLSLLGDRGADEALISLASRVAGQG</sequence>
<reference evidence="2" key="1">
    <citation type="submission" date="2023-03" db="EMBL/GenBank/DDBJ databases">
        <authorList>
            <person name="Steffen K."/>
            <person name="Cardenas P."/>
        </authorList>
    </citation>
    <scope>NUCLEOTIDE SEQUENCE</scope>
</reference>
<feature type="domain" description="Amidase" evidence="1">
    <location>
        <begin position="117"/>
        <end position="167"/>
    </location>
</feature>
<feature type="domain" description="Amidase" evidence="1">
    <location>
        <begin position="255"/>
        <end position="368"/>
    </location>
</feature>